<keyword evidence="2" id="KW-1185">Reference proteome</keyword>
<evidence type="ECO:0000313" key="1">
    <source>
        <dbReference type="EMBL" id="KAJ8889036.1"/>
    </source>
</evidence>
<dbReference type="Proteomes" id="UP001159363">
    <property type="component" value="Chromosome 3"/>
</dbReference>
<sequence>MSTPFAENAAWPACIPTPENPPAAPITSQRHVGIYNTWSGSRAGVHVRVGPPIRRRWRLKMPRWGRGGLAARLLTSHVSEPGPIPGGASPTISHEGIVLDEPLVRGFSPGSPVYPALAFRHCSILTSLHPHRLLRLRC</sequence>
<accession>A0ABQ9HXD4</accession>
<organism evidence="1 2">
    <name type="scientific">Dryococelus australis</name>
    <dbReference type="NCBI Taxonomy" id="614101"/>
    <lineage>
        <taxon>Eukaryota</taxon>
        <taxon>Metazoa</taxon>
        <taxon>Ecdysozoa</taxon>
        <taxon>Arthropoda</taxon>
        <taxon>Hexapoda</taxon>
        <taxon>Insecta</taxon>
        <taxon>Pterygota</taxon>
        <taxon>Neoptera</taxon>
        <taxon>Polyneoptera</taxon>
        <taxon>Phasmatodea</taxon>
        <taxon>Verophasmatodea</taxon>
        <taxon>Anareolatae</taxon>
        <taxon>Phasmatidae</taxon>
        <taxon>Eurycanthinae</taxon>
        <taxon>Dryococelus</taxon>
    </lineage>
</organism>
<gene>
    <name evidence="1" type="ORF">PR048_008530</name>
</gene>
<protein>
    <submittedName>
        <fullName evidence="1">Uncharacterized protein</fullName>
    </submittedName>
</protein>
<reference evidence="1 2" key="1">
    <citation type="submission" date="2023-02" db="EMBL/GenBank/DDBJ databases">
        <title>LHISI_Scaffold_Assembly.</title>
        <authorList>
            <person name="Stuart O.P."/>
            <person name="Cleave R."/>
            <person name="Magrath M.J.L."/>
            <person name="Mikheyev A.S."/>
        </authorList>
    </citation>
    <scope>NUCLEOTIDE SEQUENCE [LARGE SCALE GENOMIC DNA]</scope>
    <source>
        <strain evidence="1">Daus_M_001</strain>
        <tissue evidence="1">Leg muscle</tissue>
    </source>
</reference>
<proteinExistence type="predicted"/>
<evidence type="ECO:0000313" key="2">
    <source>
        <dbReference type="Proteomes" id="UP001159363"/>
    </source>
</evidence>
<name>A0ABQ9HXD4_9NEOP</name>
<comment type="caution">
    <text evidence="1">The sequence shown here is derived from an EMBL/GenBank/DDBJ whole genome shotgun (WGS) entry which is preliminary data.</text>
</comment>
<dbReference type="EMBL" id="JARBHB010000003">
    <property type="protein sequence ID" value="KAJ8889036.1"/>
    <property type="molecule type" value="Genomic_DNA"/>
</dbReference>